<comment type="caution">
    <text evidence="1">The sequence shown here is derived from an EMBL/GenBank/DDBJ whole genome shotgun (WGS) entry which is preliminary data.</text>
</comment>
<name>A0ABR8T3J7_9BACL</name>
<reference evidence="1 2" key="1">
    <citation type="submission" date="2020-08" db="EMBL/GenBank/DDBJ databases">
        <title>A Genomic Blueprint of the Chicken Gut Microbiome.</title>
        <authorList>
            <person name="Gilroy R."/>
            <person name="Ravi A."/>
            <person name="Getino M."/>
            <person name="Pursley I."/>
            <person name="Horton D.L."/>
            <person name="Alikhan N.-F."/>
            <person name="Baker D."/>
            <person name="Gharbi K."/>
            <person name="Hall N."/>
            <person name="Watson M."/>
            <person name="Adriaenssens E.M."/>
            <person name="Foster-Nyarko E."/>
            <person name="Jarju S."/>
            <person name="Secka A."/>
            <person name="Antonio M."/>
            <person name="Oren A."/>
            <person name="Chaudhuri R."/>
            <person name="La Ragione R.M."/>
            <person name="Hildebrand F."/>
            <person name="Pallen M.J."/>
        </authorList>
    </citation>
    <scope>NUCLEOTIDE SEQUENCE [LARGE SCALE GENOMIC DNA]</scope>
    <source>
        <strain evidence="1 2">Sa2BVA9</strain>
    </source>
</reference>
<dbReference type="RefSeq" id="WP_191803353.1">
    <property type="nucleotide sequence ID" value="NZ_JACSQL010000011.1"/>
</dbReference>
<proteinExistence type="predicted"/>
<evidence type="ECO:0008006" key="3">
    <source>
        <dbReference type="Google" id="ProtNLM"/>
    </source>
</evidence>
<dbReference type="Proteomes" id="UP000608071">
    <property type="component" value="Unassembled WGS sequence"/>
</dbReference>
<accession>A0ABR8T3J7</accession>
<dbReference type="EMBL" id="JACSQL010000011">
    <property type="protein sequence ID" value="MBD7970355.1"/>
    <property type="molecule type" value="Genomic_DNA"/>
</dbReference>
<gene>
    <name evidence="1" type="ORF">H9647_20005</name>
</gene>
<evidence type="ECO:0000313" key="1">
    <source>
        <dbReference type="EMBL" id="MBD7970355.1"/>
    </source>
</evidence>
<evidence type="ECO:0000313" key="2">
    <source>
        <dbReference type="Proteomes" id="UP000608071"/>
    </source>
</evidence>
<organism evidence="1 2">
    <name type="scientific">Paenibacillus gallinarum</name>
    <dbReference type="NCBI Taxonomy" id="2762232"/>
    <lineage>
        <taxon>Bacteria</taxon>
        <taxon>Bacillati</taxon>
        <taxon>Bacillota</taxon>
        <taxon>Bacilli</taxon>
        <taxon>Bacillales</taxon>
        <taxon>Paenibacillaceae</taxon>
        <taxon>Paenibacillus</taxon>
    </lineage>
</organism>
<keyword evidence="2" id="KW-1185">Reference proteome</keyword>
<sequence>MTKADEFKAQSDGEINIQVSHGEVWAIYDSSLSDVIGKIERIDLSIEEPEETPGVYRVEYVMMYDDNDEKLYDDQDVVDNTEYHTHHELIDTLAIKYGVSKHIIDVV</sequence>
<protein>
    <recommendedName>
        <fullName evidence="3">Pullulanase</fullName>
    </recommendedName>
</protein>